<dbReference type="PANTHER" id="PTHR42831:SF1">
    <property type="entry name" value="FE-S PROTEIN MATURATION AUXILIARY FACTOR YITW"/>
    <property type="match status" value="1"/>
</dbReference>
<proteinExistence type="predicted"/>
<feature type="region of interest" description="Disordered" evidence="1">
    <location>
        <begin position="73"/>
        <end position="94"/>
    </location>
</feature>
<dbReference type="InterPro" id="IPR002744">
    <property type="entry name" value="MIP18-like"/>
</dbReference>
<dbReference type="AlphaFoldDB" id="A0A160TSL1"/>
<reference evidence="3" key="1">
    <citation type="submission" date="2015-10" db="EMBL/GenBank/DDBJ databases">
        <authorList>
            <person name="Gilbert D.G."/>
        </authorList>
    </citation>
    <scope>NUCLEOTIDE SEQUENCE</scope>
</reference>
<organism evidence="3">
    <name type="scientific">hydrothermal vent metagenome</name>
    <dbReference type="NCBI Taxonomy" id="652676"/>
    <lineage>
        <taxon>unclassified sequences</taxon>
        <taxon>metagenomes</taxon>
        <taxon>ecological metagenomes</taxon>
    </lineage>
</organism>
<dbReference type="InterPro" id="IPR034904">
    <property type="entry name" value="FSCA_dom_sf"/>
</dbReference>
<sequence>MSIKKHYDAFVGKFMGDENEDSTLPYAQAGESASDAEFAVDGSSLAHDNAVIEPVSEGAITPDTVITRTDADQDLAETESELETGPEVTGGGDPELRSRVIAALKEIYDPEIPLNIYDLGLIYRIDIDPDTNASIDMTLTSPNCPVAESLPGEVENAAKTVEGIGDVQLELVWDPPWDMDRLGEAGRLELGLF</sequence>
<dbReference type="PANTHER" id="PTHR42831">
    <property type="entry name" value="FE-S PROTEIN MATURATION AUXILIARY FACTOR YITW"/>
    <property type="match status" value="1"/>
</dbReference>
<dbReference type="EMBL" id="CZRL01000097">
    <property type="protein sequence ID" value="CUS53428.1"/>
    <property type="molecule type" value="Genomic_DNA"/>
</dbReference>
<accession>A0A160TSL1</accession>
<name>A0A160TSL1_9ZZZZ</name>
<dbReference type="InterPro" id="IPR052339">
    <property type="entry name" value="Fe-S_Maturation_MIP18"/>
</dbReference>
<feature type="domain" description="MIP18 family-like" evidence="2">
    <location>
        <begin position="98"/>
        <end position="168"/>
    </location>
</feature>
<protein>
    <submittedName>
        <fullName evidence="3">PaaD-like protein (DUF59) involved in Fe-S cluster assembly</fullName>
    </submittedName>
</protein>
<dbReference type="Pfam" id="PF01883">
    <property type="entry name" value="FeS_assembly_P"/>
    <property type="match status" value="1"/>
</dbReference>
<dbReference type="Gene3D" id="3.30.300.130">
    <property type="entry name" value="Fe-S cluster assembly (FSCA)"/>
    <property type="match status" value="1"/>
</dbReference>
<evidence type="ECO:0000259" key="2">
    <source>
        <dbReference type="Pfam" id="PF01883"/>
    </source>
</evidence>
<feature type="compositionally biased region" description="Acidic residues" evidence="1">
    <location>
        <begin position="73"/>
        <end position="84"/>
    </location>
</feature>
<gene>
    <name evidence="3" type="ORF">MGWOODY_XGa1430</name>
</gene>
<evidence type="ECO:0000313" key="3">
    <source>
        <dbReference type="EMBL" id="CUS53428.1"/>
    </source>
</evidence>
<evidence type="ECO:0000256" key="1">
    <source>
        <dbReference type="SAM" id="MobiDB-lite"/>
    </source>
</evidence>
<dbReference type="SUPFAM" id="SSF117916">
    <property type="entry name" value="Fe-S cluster assembly (FSCA) domain-like"/>
    <property type="match status" value="1"/>
</dbReference>